<evidence type="ECO:0000256" key="8">
    <source>
        <dbReference type="ARBA" id="ARBA00023145"/>
    </source>
</evidence>
<dbReference type="InterPro" id="IPR018487">
    <property type="entry name" value="Hemopexin-like_repeat"/>
</dbReference>
<feature type="binding site" evidence="11">
    <location>
        <position position="114"/>
    </location>
    <ligand>
        <name>Ca(2+)</name>
        <dbReference type="ChEBI" id="CHEBI:29108"/>
        <label>3</label>
    </ligand>
</feature>
<evidence type="ECO:0000256" key="5">
    <source>
        <dbReference type="ARBA" id="ARBA00022801"/>
    </source>
</evidence>
<feature type="binding site" evidence="10">
    <location>
        <position position="147"/>
    </location>
    <ligand>
        <name>Zn(2+)</name>
        <dbReference type="ChEBI" id="CHEBI:29105"/>
        <label>2</label>
        <note>catalytic</note>
    </ligand>
</feature>
<evidence type="ECO:0000256" key="10">
    <source>
        <dbReference type="PIRSR" id="PIRSR001191-2"/>
    </source>
</evidence>
<feature type="binding site" evidence="10">
    <location>
        <position position="141"/>
    </location>
    <ligand>
        <name>Zn(2+)</name>
        <dbReference type="ChEBI" id="CHEBI:29105"/>
        <label>2</label>
        <note>catalytic</note>
    </ligand>
</feature>
<accession>A0A9P0GSQ1</accession>
<evidence type="ECO:0000256" key="9">
    <source>
        <dbReference type="PIRSR" id="PIRSR001191-1"/>
    </source>
</evidence>
<feature type="binding site" evidence="11">
    <location>
        <position position="383"/>
    </location>
    <ligand>
        <name>Ca(2+)</name>
        <dbReference type="ChEBI" id="CHEBI:29108"/>
        <label>4</label>
    </ligand>
</feature>
<feature type="binding site" evidence="11">
    <location>
        <position position="117"/>
    </location>
    <ligand>
        <name>Ca(2+)</name>
        <dbReference type="ChEBI" id="CHEBI:29108"/>
        <label>1</label>
    </ligand>
</feature>
<dbReference type="PANTHER" id="PTHR10201">
    <property type="entry name" value="MATRIX METALLOPROTEINASE"/>
    <property type="match status" value="1"/>
</dbReference>
<dbReference type="EMBL" id="OU898277">
    <property type="protein sequence ID" value="CAH1259841.1"/>
    <property type="molecule type" value="Genomic_DNA"/>
</dbReference>
<dbReference type="OrthoDB" id="406838at2759"/>
<dbReference type="CDD" id="cd04278">
    <property type="entry name" value="ZnMc_MMP"/>
    <property type="match status" value="1"/>
</dbReference>
<dbReference type="InterPro" id="IPR001818">
    <property type="entry name" value="Pept_M10_metallopeptidase"/>
</dbReference>
<feature type="compositionally biased region" description="Low complexity" evidence="14">
    <location>
        <begin position="227"/>
        <end position="239"/>
    </location>
</feature>
<evidence type="ECO:0000256" key="2">
    <source>
        <dbReference type="ARBA" id="ARBA00022670"/>
    </source>
</evidence>
<evidence type="ECO:0000259" key="15">
    <source>
        <dbReference type="SMART" id="SM00235"/>
    </source>
</evidence>
<dbReference type="InterPro" id="IPR006026">
    <property type="entry name" value="Peptidase_Metallo"/>
</dbReference>
<dbReference type="InterPro" id="IPR036375">
    <property type="entry name" value="Hemopexin-like_dom_sf"/>
</dbReference>
<evidence type="ECO:0000256" key="11">
    <source>
        <dbReference type="PIRSR" id="PIRSR621190-2"/>
    </source>
</evidence>
<evidence type="ECO:0000313" key="16">
    <source>
        <dbReference type="EMBL" id="CAH1259841.1"/>
    </source>
</evidence>
<keyword evidence="17" id="KW-1185">Reference proteome</keyword>
<feature type="binding site" evidence="11">
    <location>
        <position position="117"/>
    </location>
    <ligand>
        <name>Ca(2+)</name>
        <dbReference type="ChEBI" id="CHEBI:29108"/>
        <label>3</label>
    </ligand>
</feature>
<feature type="binding site" evidence="11">
    <location>
        <position position="73"/>
    </location>
    <ligand>
        <name>Ca(2+)</name>
        <dbReference type="ChEBI" id="CHEBI:29108"/>
        <label>2</label>
    </ligand>
</feature>
<dbReference type="InterPro" id="IPR024079">
    <property type="entry name" value="MetalloPept_cat_dom_sf"/>
</dbReference>
<organism evidence="16 17">
    <name type="scientific">Diabrotica balteata</name>
    <name type="common">Banded cucumber beetle</name>
    <dbReference type="NCBI Taxonomy" id="107213"/>
    <lineage>
        <taxon>Eukaryota</taxon>
        <taxon>Metazoa</taxon>
        <taxon>Ecdysozoa</taxon>
        <taxon>Arthropoda</taxon>
        <taxon>Hexapoda</taxon>
        <taxon>Insecta</taxon>
        <taxon>Pterygota</taxon>
        <taxon>Neoptera</taxon>
        <taxon>Endopterygota</taxon>
        <taxon>Coleoptera</taxon>
        <taxon>Polyphaga</taxon>
        <taxon>Cucujiformia</taxon>
        <taxon>Chrysomeloidea</taxon>
        <taxon>Chrysomelidae</taxon>
        <taxon>Galerucinae</taxon>
        <taxon>Diabroticina</taxon>
        <taxon>Diabroticites</taxon>
        <taxon>Diabrotica</taxon>
    </lineage>
</organism>
<dbReference type="Gene3D" id="3.40.390.10">
    <property type="entry name" value="Collagenase (Catalytic Domain)"/>
    <property type="match status" value="1"/>
</dbReference>
<dbReference type="CDD" id="cd00094">
    <property type="entry name" value="HX"/>
    <property type="match status" value="1"/>
</dbReference>
<feature type="binding site" evidence="11">
    <location>
        <position position="432"/>
    </location>
    <ligand>
        <name>Ca(2+)</name>
        <dbReference type="ChEBI" id="CHEBI:29108"/>
        <label>5</label>
    </ligand>
</feature>
<keyword evidence="2" id="KW-0645">Protease</keyword>
<feature type="domain" description="Peptidase metallopeptidase" evidence="15">
    <location>
        <begin position="21"/>
        <end position="184"/>
    </location>
</feature>
<dbReference type="InterPro" id="IPR033739">
    <property type="entry name" value="M10A_MMP"/>
</dbReference>
<dbReference type="SMART" id="SM00235">
    <property type="entry name" value="ZnMc"/>
    <property type="match status" value="1"/>
</dbReference>
<feature type="compositionally biased region" description="Low complexity" evidence="14">
    <location>
        <begin position="202"/>
        <end position="216"/>
    </location>
</feature>
<keyword evidence="5" id="KW-0378">Hydrolase</keyword>
<dbReference type="SMART" id="SM00120">
    <property type="entry name" value="HX"/>
    <property type="match status" value="4"/>
</dbReference>
<comment type="similarity">
    <text evidence="1">Belongs to the peptidase M10A family.</text>
</comment>
<feature type="binding site" evidence="11">
    <location>
        <position position="112"/>
    </location>
    <ligand>
        <name>Zn(2+)</name>
        <dbReference type="ChEBI" id="CHEBI:29105"/>
        <label>1</label>
    </ligand>
</feature>
<dbReference type="SUPFAM" id="SSF55486">
    <property type="entry name" value="Metalloproteases ('zincins'), catalytic domain"/>
    <property type="match status" value="1"/>
</dbReference>
<dbReference type="InterPro" id="IPR021190">
    <property type="entry name" value="Pept_M10A"/>
</dbReference>
<evidence type="ECO:0000256" key="12">
    <source>
        <dbReference type="PIRSR" id="PIRSR621190-4"/>
    </source>
</evidence>
<keyword evidence="8" id="KW-0865">Zymogen</keyword>
<evidence type="ECO:0000256" key="4">
    <source>
        <dbReference type="ARBA" id="ARBA00022737"/>
    </source>
</evidence>
<evidence type="ECO:0000256" key="1">
    <source>
        <dbReference type="ARBA" id="ARBA00010370"/>
    </source>
</evidence>
<dbReference type="InterPro" id="IPR000585">
    <property type="entry name" value="Hemopexin-like_dom"/>
</dbReference>
<feature type="binding site" evidence="11">
    <location>
        <position position="155"/>
    </location>
    <ligand>
        <name>Zn(2+)</name>
        <dbReference type="ChEBI" id="CHEBI:29105"/>
        <label>2</label>
        <note>catalytic</note>
    </ligand>
</feature>
<reference evidence="16" key="1">
    <citation type="submission" date="2022-01" db="EMBL/GenBank/DDBJ databases">
        <authorList>
            <person name="King R."/>
        </authorList>
    </citation>
    <scope>NUCLEOTIDE SEQUENCE</scope>
</reference>
<feature type="repeat" description="Hemopexin" evidence="13">
    <location>
        <begin position="327"/>
        <end position="375"/>
    </location>
</feature>
<keyword evidence="6 10" id="KW-0862">Zinc</keyword>
<dbReference type="PANTHER" id="PTHR10201:SF308">
    <property type="entry name" value="MATRIX METALLOPROTEINASE 2"/>
    <property type="match status" value="1"/>
</dbReference>
<feature type="repeat" description="Hemopexin" evidence="13">
    <location>
        <begin position="474"/>
        <end position="521"/>
    </location>
</feature>
<evidence type="ECO:0000256" key="7">
    <source>
        <dbReference type="ARBA" id="ARBA00023049"/>
    </source>
</evidence>
<feature type="binding site" evidence="11">
    <location>
        <position position="480"/>
    </location>
    <ligand>
        <name>Ca(2+)</name>
        <dbReference type="ChEBI" id="CHEBI:29108"/>
        <label>5</label>
    </ligand>
</feature>
<dbReference type="GO" id="GO:0030574">
    <property type="term" value="P:collagen catabolic process"/>
    <property type="evidence" value="ECO:0007669"/>
    <property type="project" value="TreeGrafter"/>
</dbReference>
<feature type="binding site" evidence="11">
    <location>
        <position position="91"/>
    </location>
    <ligand>
        <name>Ca(2+)</name>
        <dbReference type="ChEBI" id="CHEBI:29108"/>
        <label>3</label>
    </ligand>
</feature>
<evidence type="ECO:0000256" key="14">
    <source>
        <dbReference type="SAM" id="MobiDB-lite"/>
    </source>
</evidence>
<protein>
    <recommendedName>
        <fullName evidence="15">Peptidase metallopeptidase domain-containing protein</fullName>
    </recommendedName>
</protein>
<evidence type="ECO:0000256" key="3">
    <source>
        <dbReference type="ARBA" id="ARBA00022723"/>
    </source>
</evidence>
<keyword evidence="7" id="KW-0482">Metalloprotease</keyword>
<feature type="active site" evidence="9">
    <location>
        <position position="138"/>
    </location>
</feature>
<comment type="cofactor">
    <cofactor evidence="11">
        <name>Ca(2+)</name>
        <dbReference type="ChEBI" id="CHEBI:29108"/>
    </cofactor>
    <text evidence="11">Can bind about 5 Ca(2+) ions per subunit.</text>
</comment>
<feature type="region of interest" description="Disordered" evidence="14">
    <location>
        <begin position="189"/>
        <end position="329"/>
    </location>
</feature>
<dbReference type="Proteomes" id="UP001153709">
    <property type="component" value="Chromosome 2"/>
</dbReference>
<feature type="binding site" evidence="10">
    <location>
        <position position="137"/>
    </location>
    <ligand>
        <name>Zn(2+)</name>
        <dbReference type="ChEBI" id="CHEBI:29105"/>
        <label>2</label>
        <note>catalytic</note>
    </ligand>
</feature>
<dbReference type="Pfam" id="PF00045">
    <property type="entry name" value="Hemopexin"/>
    <property type="match status" value="4"/>
</dbReference>
<name>A0A9P0GSQ1_DIABA</name>
<dbReference type="PROSITE" id="PS51642">
    <property type="entry name" value="HEMOPEXIN_2"/>
    <property type="match status" value="4"/>
</dbReference>
<sequence length="602" mass="70285">MAAYTYIKIDLLDQITIESKLYDRYEFEVSSVRTKNVDNLNFDEVRYVIFRALQVWSKHSKLTFSEVDSDKADILIYFHRGSHGDNFPFDGPGKVLAHAFFPTAGWSSVEVHFDADEKWTTKFDNEEGTNLFNVAAHEIGHSLGLSHSNVESALMYPWYKEMENGFDYELPDDDKQAIQYLYGAPEGGNSKWAKNPEYHPQPTTTTTTTTTTTRPPRYTPRKRPQNPRQYPYPTYSPYYPQKPMNPSKKHYYPNQNAGYPYSPDRKYPKQHAPERNYPVSPTKRYPYRPPETAPPRTYAPRTYQPRLPERHYPPNPVPTRTTAKPPPDTCNTSYNAISVIRREVFIFKDAYFWRIGDNGLMPGYPALIRRLWHGLPEDLTHVDAVYERNDGRIVFFIGDKYYVFLDNHVENGYPRPLFHLGLPREIKKIDGAMVWGHNGKTYFYSGNMYWRFDEEVQKVELDYPRDMSMWKGVGTDIDAVFQWKDGKTYFFKGKGFWKFNDYHMRVEHEKPRLSAPFWMGCTTNYEENNHSTTTRTKEYSRTHSRTSHPTPHTTRKVPYNTLGEKMPLKDASRETASTATSHSLNVLLVFAVFYGIYHGIGL</sequence>
<dbReference type="PIRSF" id="PIRSF001191">
    <property type="entry name" value="Peptidase_M10A_matrix"/>
    <property type="match status" value="1"/>
</dbReference>
<dbReference type="GO" id="GO:0030198">
    <property type="term" value="P:extracellular matrix organization"/>
    <property type="evidence" value="ECO:0007669"/>
    <property type="project" value="TreeGrafter"/>
</dbReference>
<dbReference type="GO" id="GO:0006508">
    <property type="term" value="P:proteolysis"/>
    <property type="evidence" value="ECO:0007669"/>
    <property type="project" value="UniProtKB-KW"/>
</dbReference>
<comment type="cofactor">
    <cofactor evidence="11">
        <name>Zn(2+)</name>
        <dbReference type="ChEBI" id="CHEBI:29105"/>
    </cofactor>
    <text evidence="11">Binds 2 Zn(2+) ions per subunit.</text>
</comment>
<dbReference type="FunFam" id="2.110.10.10:FF:000018">
    <property type="entry name" value="Matrix metallopeptidase 25b"/>
    <property type="match status" value="1"/>
</dbReference>
<dbReference type="SUPFAM" id="SSF50923">
    <property type="entry name" value="Hemopexin-like domain"/>
    <property type="match status" value="1"/>
</dbReference>
<evidence type="ECO:0000256" key="13">
    <source>
        <dbReference type="PROSITE-ProRule" id="PRU01011"/>
    </source>
</evidence>
<gene>
    <name evidence="16" type="ORF">DIABBA_LOCUS3059</name>
</gene>
<feature type="binding site" evidence="11">
    <location>
        <position position="83"/>
    </location>
    <ligand>
        <name>Zn(2+)</name>
        <dbReference type="ChEBI" id="CHEBI:29105"/>
        <label>1</label>
    </ligand>
</feature>
<dbReference type="GO" id="GO:0004222">
    <property type="term" value="F:metalloendopeptidase activity"/>
    <property type="evidence" value="ECO:0007669"/>
    <property type="project" value="InterPro"/>
</dbReference>
<feature type="repeat" description="Hemopexin" evidence="13">
    <location>
        <begin position="426"/>
        <end position="473"/>
    </location>
</feature>
<feature type="binding site" evidence="11">
    <location>
        <position position="337"/>
    </location>
    <ligand>
        <name>Ca(2+)</name>
        <dbReference type="ChEBI" id="CHEBI:29108"/>
        <label>5</label>
    </ligand>
</feature>
<feature type="compositionally biased region" description="Basic and acidic residues" evidence="14">
    <location>
        <begin position="263"/>
        <end position="274"/>
    </location>
</feature>
<keyword evidence="3 10" id="KW-0479">Metal-binding</keyword>
<dbReference type="PRINTS" id="PR00138">
    <property type="entry name" value="MATRIXIN"/>
</dbReference>
<dbReference type="Gene3D" id="2.110.10.10">
    <property type="entry name" value="Hemopexin-like domain"/>
    <property type="match status" value="1"/>
</dbReference>
<feature type="binding site" evidence="11">
    <location>
        <position position="478"/>
    </location>
    <ligand>
        <name>Ca(2+)</name>
        <dbReference type="ChEBI" id="CHEBI:29108"/>
        <label>4</label>
    </ligand>
</feature>
<dbReference type="Pfam" id="PF00413">
    <property type="entry name" value="Peptidase_M10"/>
    <property type="match status" value="1"/>
</dbReference>
<dbReference type="GO" id="GO:0008270">
    <property type="term" value="F:zinc ion binding"/>
    <property type="evidence" value="ECO:0007669"/>
    <property type="project" value="InterPro"/>
</dbReference>
<feature type="modified residue" description="Phosphotyrosine; by PKDCC" evidence="12">
    <location>
        <position position="413"/>
    </location>
</feature>
<feature type="binding site" evidence="11">
    <location>
        <position position="85"/>
    </location>
    <ligand>
        <name>Zn(2+)</name>
        <dbReference type="ChEBI" id="CHEBI:29105"/>
        <label>1</label>
    </ligand>
</feature>
<evidence type="ECO:0000313" key="17">
    <source>
        <dbReference type="Proteomes" id="UP001153709"/>
    </source>
</evidence>
<keyword evidence="11" id="KW-0106">Calcium</keyword>
<keyword evidence="4" id="KW-0677">Repeat</keyword>
<dbReference type="GO" id="GO:0031012">
    <property type="term" value="C:extracellular matrix"/>
    <property type="evidence" value="ECO:0007669"/>
    <property type="project" value="InterPro"/>
</dbReference>
<feature type="binding site" evidence="11">
    <location>
        <position position="90"/>
    </location>
    <ligand>
        <name>Ca(2+)</name>
        <dbReference type="ChEBI" id="CHEBI:29108"/>
        <label>3</label>
    </ligand>
</feature>
<feature type="binding site" evidence="11">
    <location>
        <position position="98"/>
    </location>
    <ligand>
        <name>Zn(2+)</name>
        <dbReference type="ChEBI" id="CHEBI:29105"/>
        <label>1</label>
    </ligand>
</feature>
<evidence type="ECO:0000256" key="6">
    <source>
        <dbReference type="ARBA" id="ARBA00022833"/>
    </source>
</evidence>
<dbReference type="GO" id="GO:0005615">
    <property type="term" value="C:extracellular space"/>
    <property type="evidence" value="ECO:0007669"/>
    <property type="project" value="TreeGrafter"/>
</dbReference>
<feature type="region of interest" description="Disordered" evidence="14">
    <location>
        <begin position="529"/>
        <end position="562"/>
    </location>
</feature>
<proteinExistence type="inferred from homology"/>
<dbReference type="AlphaFoldDB" id="A0A9P0GSQ1"/>
<feature type="repeat" description="Hemopexin" evidence="13">
    <location>
        <begin position="379"/>
        <end position="424"/>
    </location>
</feature>